<feature type="coiled-coil region" evidence="2">
    <location>
        <begin position="139"/>
        <end position="194"/>
    </location>
</feature>
<dbReference type="GO" id="GO:0005200">
    <property type="term" value="F:structural constituent of cytoskeleton"/>
    <property type="evidence" value="ECO:0007669"/>
    <property type="project" value="TreeGrafter"/>
</dbReference>
<feature type="coiled-coil region" evidence="2">
    <location>
        <begin position="510"/>
        <end position="565"/>
    </location>
</feature>
<evidence type="ECO:0000256" key="2">
    <source>
        <dbReference type="SAM" id="Coils"/>
    </source>
</evidence>
<organism evidence="5 6">
    <name type="scientific">Striga asiatica</name>
    <name type="common">Asiatic witchweed</name>
    <name type="synonym">Buchnera asiatica</name>
    <dbReference type="NCBI Taxonomy" id="4170"/>
    <lineage>
        <taxon>Eukaryota</taxon>
        <taxon>Viridiplantae</taxon>
        <taxon>Streptophyta</taxon>
        <taxon>Embryophyta</taxon>
        <taxon>Tracheophyta</taxon>
        <taxon>Spermatophyta</taxon>
        <taxon>Magnoliopsida</taxon>
        <taxon>eudicotyledons</taxon>
        <taxon>Gunneridae</taxon>
        <taxon>Pentapetalae</taxon>
        <taxon>asterids</taxon>
        <taxon>lamiids</taxon>
        <taxon>Lamiales</taxon>
        <taxon>Orobanchaceae</taxon>
        <taxon>Buchnereae</taxon>
        <taxon>Striga</taxon>
    </lineage>
</organism>
<keyword evidence="6" id="KW-1185">Reference proteome</keyword>
<evidence type="ECO:0000256" key="3">
    <source>
        <dbReference type="SAM" id="MobiDB-lite"/>
    </source>
</evidence>
<proteinExistence type="predicted"/>
<dbReference type="PROSITE" id="PS51774">
    <property type="entry name" value="NAB"/>
    <property type="match status" value="1"/>
</dbReference>
<dbReference type="Pfam" id="PF07765">
    <property type="entry name" value="KIP1"/>
    <property type="match status" value="1"/>
</dbReference>
<gene>
    <name evidence="5" type="ORF">STAS_02488</name>
</gene>
<feature type="domain" description="NAB" evidence="4">
    <location>
        <begin position="10"/>
        <end position="81"/>
    </location>
</feature>
<dbReference type="PANTHER" id="PTHR47357:SF1">
    <property type="entry name" value="SPINDLE POLE BODY COMPONENT 110"/>
    <property type="match status" value="1"/>
</dbReference>
<dbReference type="AlphaFoldDB" id="A0A5A7P1X5"/>
<feature type="compositionally biased region" description="Basic and acidic residues" evidence="3">
    <location>
        <begin position="83"/>
        <end position="92"/>
    </location>
</feature>
<evidence type="ECO:0000313" key="5">
    <source>
        <dbReference type="EMBL" id="GER26823.1"/>
    </source>
</evidence>
<evidence type="ECO:0000256" key="1">
    <source>
        <dbReference type="ARBA" id="ARBA00023054"/>
    </source>
</evidence>
<feature type="compositionally biased region" description="Basic and acidic residues" evidence="3">
    <location>
        <begin position="105"/>
        <end position="119"/>
    </location>
</feature>
<keyword evidence="1 2" id="KW-0175">Coiled coil</keyword>
<feature type="region of interest" description="Disordered" evidence="3">
    <location>
        <begin position="83"/>
        <end position="129"/>
    </location>
</feature>
<dbReference type="InterPro" id="IPR011684">
    <property type="entry name" value="NAB"/>
</dbReference>
<evidence type="ECO:0000313" key="6">
    <source>
        <dbReference type="Proteomes" id="UP000325081"/>
    </source>
</evidence>
<dbReference type="GO" id="GO:0005856">
    <property type="term" value="C:cytoskeleton"/>
    <property type="evidence" value="ECO:0007669"/>
    <property type="project" value="TreeGrafter"/>
</dbReference>
<dbReference type="PANTHER" id="PTHR47357">
    <property type="entry name" value="COP1-INTERACTIVE PROTEIN 1"/>
    <property type="match status" value="1"/>
</dbReference>
<comment type="caution">
    <text evidence="5">The sequence shown here is derived from an EMBL/GenBank/DDBJ whole genome shotgun (WGS) entry which is preliminary data.</text>
</comment>
<reference evidence="6" key="1">
    <citation type="journal article" date="2019" name="Curr. Biol.">
        <title>Genome Sequence of Striga asiatica Provides Insight into the Evolution of Plant Parasitism.</title>
        <authorList>
            <person name="Yoshida S."/>
            <person name="Kim S."/>
            <person name="Wafula E.K."/>
            <person name="Tanskanen J."/>
            <person name="Kim Y.M."/>
            <person name="Honaas L."/>
            <person name="Yang Z."/>
            <person name="Spallek T."/>
            <person name="Conn C.E."/>
            <person name="Ichihashi Y."/>
            <person name="Cheong K."/>
            <person name="Cui S."/>
            <person name="Der J.P."/>
            <person name="Gundlach H."/>
            <person name="Jiao Y."/>
            <person name="Hori C."/>
            <person name="Ishida J.K."/>
            <person name="Kasahara H."/>
            <person name="Kiba T."/>
            <person name="Kim M.S."/>
            <person name="Koo N."/>
            <person name="Laohavisit A."/>
            <person name="Lee Y.H."/>
            <person name="Lumba S."/>
            <person name="McCourt P."/>
            <person name="Mortimer J.C."/>
            <person name="Mutuku J.M."/>
            <person name="Nomura T."/>
            <person name="Sasaki-Sekimoto Y."/>
            <person name="Seto Y."/>
            <person name="Wang Y."/>
            <person name="Wakatake T."/>
            <person name="Sakakibara H."/>
            <person name="Demura T."/>
            <person name="Yamaguchi S."/>
            <person name="Yoneyama K."/>
            <person name="Manabe R.I."/>
            <person name="Nelson D.C."/>
            <person name="Schulman A.H."/>
            <person name="Timko M.P."/>
            <person name="dePamphilis C.W."/>
            <person name="Choi D."/>
            <person name="Shirasu K."/>
        </authorList>
    </citation>
    <scope>NUCLEOTIDE SEQUENCE [LARGE SCALE GENOMIC DNA]</scope>
    <source>
        <strain evidence="6">cv. UVA1</strain>
    </source>
</reference>
<dbReference type="EMBL" id="BKCP01001225">
    <property type="protein sequence ID" value="GER26823.1"/>
    <property type="molecule type" value="Genomic_DNA"/>
</dbReference>
<protein>
    <submittedName>
        <fullName evidence="5">COP1-interactive protein 1</fullName>
    </submittedName>
</protein>
<dbReference type="OrthoDB" id="2441647at2759"/>
<accession>A0A5A7P1X5</accession>
<feature type="coiled-coil region" evidence="2">
    <location>
        <begin position="230"/>
        <end position="381"/>
    </location>
</feature>
<dbReference type="Proteomes" id="UP000325081">
    <property type="component" value="Unassembled WGS sequence"/>
</dbReference>
<sequence>MPKHRWRGSLQSFFGSHIDSEKDKELKGTRKEIEGKVQQILAALKEEDNNKGKEPLINLITDFHNHYQSLYARYDHLTDELRKKATGKKGDDSSSSSSDSSDSEDSPKKKGEKNGKVENDFENGTAGVKQELELALSEVTELRRKLTITSEEKEKLGRECGSALSKIEEAEKIISQINGEAEKFKSENSRLLAENGDPVKELESLRESQGETSKKLEEVILEREAGVLKVEEETKNLSIINSQLQNEKEAIQLELEALKGDFSSLREKLVSAENEVDKLSRMQKDTDEEKVGLLLKLKEKDDEIAKLLEEHKKLEATCKENLESSQKKTEELIQQLEKEIEIKDQEIVQLEDNIEDLKRELEMKDDEIKTMLENMRNIEVKQRLTSQKLRITEQLLSEKDESYLRKEEKLLEEQKSLKAKALLLSGIITVYKEAHAKIVSKISEKVNDTLAGFDAFHVKFEEDYGHLESRVYEISNELKAATSCMKKEIGRLVQELSVEKNKGLVLENKVGELEDKLQEDEDKRRSLAETVRLREEKVSELEKMVADMEEKMGDLERTMKEKETGFVNLSEEKREAIRQLSVLIEYHRNRYDDLKGMLAKTRGGINQVAV</sequence>
<name>A0A5A7P1X5_STRAF</name>
<feature type="non-terminal residue" evidence="5">
    <location>
        <position position="610"/>
    </location>
</feature>
<evidence type="ECO:0000259" key="4">
    <source>
        <dbReference type="PROSITE" id="PS51774"/>
    </source>
</evidence>
<dbReference type="GO" id="GO:0003779">
    <property type="term" value="F:actin binding"/>
    <property type="evidence" value="ECO:0007669"/>
    <property type="project" value="InterPro"/>
</dbReference>